<dbReference type="OrthoDB" id="8062037at2759"/>
<dbReference type="Gene3D" id="3.30.40.10">
    <property type="entry name" value="Zinc/RING finger domain, C3HC4 (zinc finger)"/>
    <property type="match status" value="1"/>
</dbReference>
<dbReference type="InterPro" id="IPR013083">
    <property type="entry name" value="Znf_RING/FYVE/PHD"/>
</dbReference>
<keyword evidence="6" id="KW-1185">Reference proteome</keyword>
<evidence type="ECO:0000313" key="5">
    <source>
        <dbReference type="EMBL" id="GET89479.1"/>
    </source>
</evidence>
<keyword evidence="1" id="KW-0862">Zinc</keyword>
<dbReference type="GO" id="GO:0008270">
    <property type="term" value="F:zinc ion binding"/>
    <property type="evidence" value="ECO:0007669"/>
    <property type="project" value="UniProtKB-KW"/>
</dbReference>
<feature type="compositionally biased region" description="Low complexity" evidence="3">
    <location>
        <begin position="507"/>
        <end position="523"/>
    </location>
</feature>
<feature type="region of interest" description="Disordered" evidence="3">
    <location>
        <begin position="26"/>
        <end position="68"/>
    </location>
</feature>
<accession>A0A640KPT4</accession>
<gene>
    <name evidence="5" type="ORF">LtaPh_2611000</name>
</gene>
<evidence type="ECO:0000313" key="6">
    <source>
        <dbReference type="Proteomes" id="UP000419144"/>
    </source>
</evidence>
<feature type="region of interest" description="Disordered" evidence="3">
    <location>
        <begin position="234"/>
        <end position="263"/>
    </location>
</feature>
<feature type="region of interest" description="Disordered" evidence="3">
    <location>
        <begin position="307"/>
        <end position="334"/>
    </location>
</feature>
<keyword evidence="1" id="KW-0479">Metal-binding</keyword>
<evidence type="ECO:0000256" key="3">
    <source>
        <dbReference type="SAM" id="MobiDB-lite"/>
    </source>
</evidence>
<feature type="region of interest" description="Disordered" evidence="3">
    <location>
        <begin position="473"/>
        <end position="523"/>
    </location>
</feature>
<dbReference type="PROSITE" id="PS50089">
    <property type="entry name" value="ZF_RING_2"/>
    <property type="match status" value="1"/>
</dbReference>
<dbReference type="InterPro" id="IPR001841">
    <property type="entry name" value="Znf_RING"/>
</dbReference>
<feature type="coiled-coil region" evidence="2">
    <location>
        <begin position="367"/>
        <end position="394"/>
    </location>
</feature>
<feature type="compositionally biased region" description="Basic and acidic residues" evidence="3">
    <location>
        <begin position="234"/>
        <end position="255"/>
    </location>
</feature>
<keyword evidence="1" id="KW-0863">Zinc-finger</keyword>
<name>A0A640KPT4_LEITA</name>
<organism evidence="5 6">
    <name type="scientific">Leishmania tarentolae</name>
    <name type="common">Sauroleishmania tarentolae</name>
    <dbReference type="NCBI Taxonomy" id="5689"/>
    <lineage>
        <taxon>Eukaryota</taxon>
        <taxon>Discoba</taxon>
        <taxon>Euglenozoa</taxon>
        <taxon>Kinetoplastea</taxon>
        <taxon>Metakinetoplastina</taxon>
        <taxon>Trypanosomatida</taxon>
        <taxon>Trypanosomatidae</taxon>
        <taxon>Leishmaniinae</taxon>
        <taxon>Leishmania</taxon>
        <taxon>lizard Leishmania</taxon>
    </lineage>
</organism>
<feature type="domain" description="RING-type" evidence="4">
    <location>
        <begin position="152"/>
        <end position="182"/>
    </location>
</feature>
<sequence length="523" mass="55286">MLLHEALLHTECPICLQPLDYRLRPPHGHPASPPSSTTSAVASTGSGVCSSTTVSTHSPHSPMQLSGSNASGGAGEFCITFAAGVYGSDSTDPWHPSLVVPSPASPHEAPSPLDQRRFVHSELCPLISGGGANLTGSTHTADSSSDEGAAGVVVLPCGHLLHYLCAMQLCEYATHPSCPVCRLKLASGVDLILFRPQLRLSLIAAAQASSGVPSNDPCTEGECKNSISMRKRCQTDEAGREGGHTQYTDSRRADSEGTTSVQVCPPASELQRGCVLDPASVHASTLESGDDGTSSNVVLRDDVEPTDTCAVPQTQGSIGASRQDNGGGLDTNQGEDDITIVGARQLPPSQAYAELLLRTTATWAARAETLKERVEHLERSQQLLQSDCSELENTLTVARRRREALLNFPSAKDEQDTLLSVQRLSELRSLCLETRTTMASTTAQLAETIRSHAEVRRQIDKYMRKLSRLESGKGVGRACDDMTTTSSTVVSAGLPPQSSPRHRPQTAVALAGEAAAAAPDDPS</sequence>
<feature type="compositionally biased region" description="Polar residues" evidence="3">
    <location>
        <begin position="311"/>
        <end position="324"/>
    </location>
</feature>
<evidence type="ECO:0000256" key="2">
    <source>
        <dbReference type="SAM" id="Coils"/>
    </source>
</evidence>
<dbReference type="AlphaFoldDB" id="A0A640KPT4"/>
<evidence type="ECO:0000256" key="1">
    <source>
        <dbReference type="PROSITE-ProRule" id="PRU00175"/>
    </source>
</evidence>
<comment type="caution">
    <text evidence="5">The sequence shown here is derived from an EMBL/GenBank/DDBJ whole genome shotgun (WGS) entry which is preliminary data.</text>
</comment>
<dbReference type="VEuPathDB" id="TriTrypDB:LtaPh_2611000"/>
<dbReference type="EMBL" id="BLBS01000035">
    <property type="protein sequence ID" value="GET89479.1"/>
    <property type="molecule type" value="Genomic_DNA"/>
</dbReference>
<keyword evidence="2" id="KW-0175">Coiled coil</keyword>
<reference evidence="5" key="1">
    <citation type="submission" date="2019-11" db="EMBL/GenBank/DDBJ databases">
        <title>Leishmania tarentolae CDS.</title>
        <authorList>
            <person name="Goto Y."/>
            <person name="Yamagishi J."/>
        </authorList>
    </citation>
    <scope>NUCLEOTIDE SEQUENCE [LARGE SCALE GENOMIC DNA]</scope>
    <source>
        <strain evidence="5">Parrot Tar II</strain>
    </source>
</reference>
<dbReference type="Proteomes" id="UP000419144">
    <property type="component" value="Unassembled WGS sequence"/>
</dbReference>
<proteinExistence type="predicted"/>
<dbReference type="SUPFAM" id="SSF57850">
    <property type="entry name" value="RING/U-box"/>
    <property type="match status" value="1"/>
</dbReference>
<protein>
    <recommendedName>
        <fullName evidence="4">RING-type domain-containing protein</fullName>
    </recommendedName>
</protein>
<evidence type="ECO:0000259" key="4">
    <source>
        <dbReference type="PROSITE" id="PS50089"/>
    </source>
</evidence>
<feature type="compositionally biased region" description="Low complexity" evidence="3">
    <location>
        <begin position="34"/>
        <end position="62"/>
    </location>
</feature>